<accession>X0VG99</accession>
<sequence>MALQTVRIGSADNIYQYDDADFDCGVETTAQIKAGLAPVDATDVLRLSDVPGLATMVTSAAVITNHAIVRGDGGARGIQDSLASITDAGDITIPDGQTIGSASVPAAITIEADGDLLLS</sequence>
<comment type="caution">
    <text evidence="1">The sequence shown here is derived from an EMBL/GenBank/DDBJ whole genome shotgun (WGS) entry which is preliminary data.</text>
</comment>
<evidence type="ECO:0000313" key="1">
    <source>
        <dbReference type="EMBL" id="GAG10252.1"/>
    </source>
</evidence>
<name>X0VG99_9ZZZZ</name>
<reference evidence="1" key="1">
    <citation type="journal article" date="2014" name="Front. Microbiol.">
        <title>High frequency of phylogenetically diverse reductive dehalogenase-homologous genes in deep subseafloor sedimentary metagenomes.</title>
        <authorList>
            <person name="Kawai M."/>
            <person name="Futagami T."/>
            <person name="Toyoda A."/>
            <person name="Takaki Y."/>
            <person name="Nishi S."/>
            <person name="Hori S."/>
            <person name="Arai W."/>
            <person name="Tsubouchi T."/>
            <person name="Morono Y."/>
            <person name="Uchiyama I."/>
            <person name="Ito T."/>
            <person name="Fujiyama A."/>
            <person name="Inagaki F."/>
            <person name="Takami H."/>
        </authorList>
    </citation>
    <scope>NUCLEOTIDE SEQUENCE</scope>
    <source>
        <strain evidence="1">Expedition CK06-06</strain>
    </source>
</reference>
<dbReference type="AlphaFoldDB" id="X0VG99"/>
<organism evidence="1">
    <name type="scientific">marine sediment metagenome</name>
    <dbReference type="NCBI Taxonomy" id="412755"/>
    <lineage>
        <taxon>unclassified sequences</taxon>
        <taxon>metagenomes</taxon>
        <taxon>ecological metagenomes</taxon>
    </lineage>
</organism>
<feature type="non-terminal residue" evidence="1">
    <location>
        <position position="119"/>
    </location>
</feature>
<protein>
    <submittedName>
        <fullName evidence="1">Uncharacterized protein</fullName>
    </submittedName>
</protein>
<gene>
    <name evidence="1" type="ORF">S01H1_46731</name>
</gene>
<dbReference type="EMBL" id="BARS01029932">
    <property type="protein sequence ID" value="GAG10252.1"/>
    <property type="molecule type" value="Genomic_DNA"/>
</dbReference>
<proteinExistence type="predicted"/>